<dbReference type="PANTHER" id="PTHR15032">
    <property type="entry name" value="N-ACYL-PHOSPHATIDYLETHANOLAMINE-HYDROLYZING PHOSPHOLIPASE D"/>
    <property type="match status" value="1"/>
</dbReference>
<accession>A0A2H6KGT3</accession>
<evidence type="ECO:0000313" key="2">
    <source>
        <dbReference type="EMBL" id="GBE62187.1"/>
    </source>
</evidence>
<name>A0A2H6KGT3_9APIC</name>
<dbReference type="OrthoDB" id="332863at2759"/>
<dbReference type="Gene3D" id="3.60.15.10">
    <property type="entry name" value="Ribonuclease Z/Hydroxyacylglutathione hydrolase-like"/>
    <property type="match status" value="1"/>
</dbReference>
<keyword evidence="3" id="KW-1185">Reference proteome</keyword>
<dbReference type="SUPFAM" id="SSF56281">
    <property type="entry name" value="Metallo-hydrolase/oxidoreductase"/>
    <property type="match status" value="1"/>
</dbReference>
<dbReference type="Proteomes" id="UP000236319">
    <property type="component" value="Unassembled WGS sequence"/>
</dbReference>
<dbReference type="Pfam" id="PF12706">
    <property type="entry name" value="Lactamase_B_2"/>
    <property type="match status" value="1"/>
</dbReference>
<proteinExistence type="predicted"/>
<dbReference type="AlphaFoldDB" id="A0A2H6KGT3"/>
<sequence>MRLLPWFLNPWHVRGGVSGFALPRQRGALLEKFSIALCRKIPGLAGLLGVRLGSWPKEVPGAPIEINRVSEDRSSLTFLGHRTVYIQTGGAAFLTDPLFSRRLYFPIFGLRRVTNRVIKFWKCPMPDFVLLSNNAYGCVDSFSMRRLGDAGAALVVGGMNVSRYVMFFFRGYTYPLRWYETVNFGSVDITFLPSYSNSGRRWYNRDLLLWGSFFIRSATRTVYYAGRTAYGSHFREIREFLDRQGHSIDVAILPLGPVFHRSPELTPEEAVTAHTELGARKTLVVAHDTFPLGVEGYGELLERLYRSIDEVDPSLREQFLVLREGEALDITDLEGICTEDRNSANSAPENNVSHQEN</sequence>
<organism evidence="2 3">
    <name type="scientific">Babesia ovata</name>
    <dbReference type="NCBI Taxonomy" id="189622"/>
    <lineage>
        <taxon>Eukaryota</taxon>
        <taxon>Sar</taxon>
        <taxon>Alveolata</taxon>
        <taxon>Apicomplexa</taxon>
        <taxon>Aconoidasida</taxon>
        <taxon>Piroplasmida</taxon>
        <taxon>Babesiidae</taxon>
        <taxon>Babesia</taxon>
    </lineage>
</organism>
<dbReference type="InterPro" id="IPR036866">
    <property type="entry name" value="RibonucZ/Hydroxyglut_hydro"/>
</dbReference>
<dbReference type="GO" id="GO:0005737">
    <property type="term" value="C:cytoplasm"/>
    <property type="evidence" value="ECO:0007669"/>
    <property type="project" value="TreeGrafter"/>
</dbReference>
<protein>
    <submittedName>
        <fullName evidence="2">N-acyl-phosphatidylethanolamine-hydrolyzing phospholipase D, putative</fullName>
    </submittedName>
</protein>
<reference evidence="2 3" key="1">
    <citation type="journal article" date="2017" name="BMC Genomics">
        <title>Whole-genome assembly of Babesia ovata and comparative genomics between closely related pathogens.</title>
        <authorList>
            <person name="Yamagishi J."/>
            <person name="Asada M."/>
            <person name="Hakimi H."/>
            <person name="Tanaka T.Q."/>
            <person name="Sugimoto C."/>
            <person name="Kawazu S."/>
        </authorList>
    </citation>
    <scope>NUCLEOTIDE SEQUENCE [LARGE SCALE GENOMIC DNA]</scope>
    <source>
        <strain evidence="2 3">Miyake</strain>
    </source>
</reference>
<dbReference type="InterPro" id="IPR001279">
    <property type="entry name" value="Metallo-B-lactamas"/>
</dbReference>
<evidence type="ECO:0000313" key="3">
    <source>
        <dbReference type="Proteomes" id="UP000236319"/>
    </source>
</evidence>
<dbReference type="PANTHER" id="PTHR15032:SF4">
    <property type="entry name" value="N-ACYL-PHOSPHATIDYLETHANOLAMINE-HYDROLYZING PHOSPHOLIPASE D"/>
    <property type="match status" value="1"/>
</dbReference>
<gene>
    <name evidence="2" type="ORF">BOVATA_036800</name>
</gene>
<dbReference type="RefSeq" id="XP_028868430.1">
    <property type="nucleotide sequence ID" value="XM_029012597.1"/>
</dbReference>
<dbReference type="VEuPathDB" id="PiroplasmaDB:BOVATA_036800"/>
<evidence type="ECO:0000259" key="1">
    <source>
        <dbReference type="Pfam" id="PF12706"/>
    </source>
</evidence>
<dbReference type="EMBL" id="BDSA01000004">
    <property type="protein sequence ID" value="GBE62187.1"/>
    <property type="molecule type" value="Genomic_DNA"/>
</dbReference>
<comment type="caution">
    <text evidence="2">The sequence shown here is derived from an EMBL/GenBank/DDBJ whole genome shotgun (WGS) entry which is preliminary data.</text>
</comment>
<feature type="domain" description="Metallo-beta-lactamase" evidence="1">
    <location>
        <begin position="94"/>
        <end position="284"/>
    </location>
</feature>
<dbReference type="GeneID" id="39875957"/>